<organism evidence="1 2">
    <name type="scientific">Abeliophyllum distichum</name>
    <dbReference type="NCBI Taxonomy" id="126358"/>
    <lineage>
        <taxon>Eukaryota</taxon>
        <taxon>Viridiplantae</taxon>
        <taxon>Streptophyta</taxon>
        <taxon>Embryophyta</taxon>
        <taxon>Tracheophyta</taxon>
        <taxon>Spermatophyta</taxon>
        <taxon>Magnoliopsida</taxon>
        <taxon>eudicotyledons</taxon>
        <taxon>Gunneridae</taxon>
        <taxon>Pentapetalae</taxon>
        <taxon>asterids</taxon>
        <taxon>lamiids</taxon>
        <taxon>Lamiales</taxon>
        <taxon>Oleaceae</taxon>
        <taxon>Forsythieae</taxon>
        <taxon>Abeliophyllum</taxon>
    </lineage>
</organism>
<protein>
    <submittedName>
        <fullName evidence="1">Uncharacterized protein</fullName>
    </submittedName>
</protein>
<reference evidence="2" key="1">
    <citation type="submission" date="2024-07" db="EMBL/GenBank/DDBJ databases">
        <title>Two chromosome-level genome assemblies of Korean endemic species Abeliophyllum distichum and Forsythia ovata (Oleaceae).</title>
        <authorList>
            <person name="Jang H."/>
        </authorList>
    </citation>
    <scope>NUCLEOTIDE SEQUENCE [LARGE SCALE GENOMIC DNA]</scope>
</reference>
<gene>
    <name evidence="1" type="ORF">Adt_38614</name>
</gene>
<dbReference type="PANTHER" id="PTHR47481">
    <property type="match status" value="1"/>
</dbReference>
<proteinExistence type="predicted"/>
<sequence length="198" mass="21944">MPPLAAKPDDLLRQLSVFNFSKLWKNLSIANISSSNQSHGSNYNSTIQAPALVNNLAPFGMNLTQSASVKLDRDNNVIMLVVRGHGLEGYLLGTKVCPPQVLNSQVMTETGTTVETCLNQEYSRWISVNQLLMGSLYSSMTSEIVIRVMGCSSSSELWKAINENYGILNRSRVTFLTSELQRIRKGSMSMDQYLSSIK</sequence>
<keyword evidence="2" id="KW-1185">Reference proteome</keyword>
<evidence type="ECO:0000313" key="1">
    <source>
        <dbReference type="EMBL" id="KAL2470478.1"/>
    </source>
</evidence>
<evidence type="ECO:0000313" key="2">
    <source>
        <dbReference type="Proteomes" id="UP001604336"/>
    </source>
</evidence>
<name>A0ABD1Q2R2_9LAMI</name>
<dbReference type="PANTHER" id="PTHR47481:SF31">
    <property type="entry name" value="OS01G0873500 PROTEIN"/>
    <property type="match status" value="1"/>
</dbReference>
<dbReference type="AlphaFoldDB" id="A0ABD1Q2R2"/>
<dbReference type="EMBL" id="JBFOLK010000012">
    <property type="protein sequence ID" value="KAL2470478.1"/>
    <property type="molecule type" value="Genomic_DNA"/>
</dbReference>
<comment type="caution">
    <text evidence="1">The sequence shown here is derived from an EMBL/GenBank/DDBJ whole genome shotgun (WGS) entry which is preliminary data.</text>
</comment>
<dbReference type="Proteomes" id="UP001604336">
    <property type="component" value="Unassembled WGS sequence"/>
</dbReference>
<accession>A0ABD1Q2R2</accession>